<evidence type="ECO:0000259" key="3">
    <source>
        <dbReference type="Pfam" id="PF05667"/>
    </source>
</evidence>
<dbReference type="GO" id="GO:2000060">
    <property type="term" value="P:positive regulation of ubiquitin-dependent protein catabolic process"/>
    <property type="evidence" value="ECO:0007669"/>
    <property type="project" value="TreeGrafter"/>
</dbReference>
<dbReference type="InterPro" id="IPR048349">
    <property type="entry name" value="CCDC22_N"/>
</dbReference>
<feature type="domain" description="CCDC22 coiled-coil" evidence="3">
    <location>
        <begin position="280"/>
        <end position="559"/>
    </location>
</feature>
<evidence type="ECO:0000313" key="5">
    <source>
        <dbReference type="EMBL" id="OQR89761.1"/>
    </source>
</evidence>
<dbReference type="EMBL" id="JNBS01002664">
    <property type="protein sequence ID" value="OQR89761.1"/>
    <property type="molecule type" value="Genomic_DNA"/>
</dbReference>
<feature type="domain" description="CCDC22 N-terminal" evidence="4">
    <location>
        <begin position="1"/>
        <end position="105"/>
    </location>
</feature>
<proteinExistence type="inferred from homology"/>
<dbReference type="InterPro" id="IPR008530">
    <property type="entry name" value="CCDC22"/>
</dbReference>
<dbReference type="Pfam" id="PF05667">
    <property type="entry name" value="CCDC22_CC"/>
    <property type="match status" value="1"/>
</dbReference>
<evidence type="ECO:0000256" key="2">
    <source>
        <dbReference type="SAM" id="Coils"/>
    </source>
</evidence>
<comment type="similarity">
    <text evidence="1">Belongs to the CCDC22 family.</text>
</comment>
<name>A0A1V9YVN7_9STRA</name>
<feature type="coiled-coil region" evidence="2">
    <location>
        <begin position="395"/>
        <end position="436"/>
    </location>
</feature>
<evidence type="ECO:0000256" key="1">
    <source>
        <dbReference type="ARBA" id="ARBA00006438"/>
    </source>
</evidence>
<dbReference type="AlphaFoldDB" id="A0A1V9YVN7"/>
<dbReference type="InterPro" id="IPR048348">
    <property type="entry name" value="CCDC22_CC"/>
</dbReference>
<gene>
    <name evidence="5" type="ORF">THRCLA_09592</name>
</gene>
<dbReference type="PANTHER" id="PTHR15668">
    <property type="entry name" value="JM1 PROTEIN"/>
    <property type="match status" value="1"/>
</dbReference>
<keyword evidence="6" id="KW-1185">Reference proteome</keyword>
<dbReference type="GO" id="GO:0097602">
    <property type="term" value="F:cullin family protein binding"/>
    <property type="evidence" value="ECO:0007669"/>
    <property type="project" value="TreeGrafter"/>
</dbReference>
<keyword evidence="2" id="KW-0175">Coiled coil</keyword>
<sequence>MEDADNLIAQALAQSGWLKEVSHLAIITGAELVPIVGWALGRIDGENDIVVEYPKGVAQRHRIAAELAGKIKTHGYNGECGYNHLLYPTEADTRQLLLWLVQKLPKVESDDIEEDTPEKLLRKKFGSAMIEWMNNANQKVAKKLIAKATPLPNIFSKPASTARTNYIATMQPFITSPQLLSENKMLSLIELNYKLTEPANDMDLSTQTLDIKEKKPIPKEVAAAIKQLTRMPQSPLMIPSLSVLPGVAQSLPTPIAARLPPSIAAEKLKIQDFVRSAVDTEAIEKQKEQVEAFRIEFEANRTAIEGLQSQIATNTTLKTQMDFESQYMFQEIEAVQYDLGIRQQTLDMVADAANNISKLQGMCEAGAERLKSMAQEWEVHQQPYKKQIASDTLAQQEYEEECLELRSTIIQYQQDIKSLVETIAAKKAQKQSLERKYAAMPKTINRSMYTSRIMDIIKQVHKQKADIAKILVDIRSVQKQINLSSEKLKRSEAIAEERLFRAANDPNLRGDKKATYVECYRLFTTVRELFDELIRYVTEGGKAENQIRDLTTWITQLSNRLNVSNLERIQQDLAQVRSENNALLARLQP</sequence>
<dbReference type="Proteomes" id="UP000243217">
    <property type="component" value="Unassembled WGS sequence"/>
</dbReference>
<organism evidence="5 6">
    <name type="scientific">Thraustotheca clavata</name>
    <dbReference type="NCBI Taxonomy" id="74557"/>
    <lineage>
        <taxon>Eukaryota</taxon>
        <taxon>Sar</taxon>
        <taxon>Stramenopiles</taxon>
        <taxon>Oomycota</taxon>
        <taxon>Saprolegniomycetes</taxon>
        <taxon>Saprolegniales</taxon>
        <taxon>Achlyaceae</taxon>
        <taxon>Thraustotheca</taxon>
    </lineage>
</organism>
<evidence type="ECO:0000259" key="4">
    <source>
        <dbReference type="Pfam" id="PF21674"/>
    </source>
</evidence>
<dbReference type="Pfam" id="PF21674">
    <property type="entry name" value="CCDC22_N"/>
    <property type="match status" value="1"/>
</dbReference>
<comment type="caution">
    <text evidence="5">The sequence shown here is derived from an EMBL/GenBank/DDBJ whole genome shotgun (WGS) entry which is preliminary data.</text>
</comment>
<dbReference type="PANTHER" id="PTHR15668:SF4">
    <property type="entry name" value="COILED-COIL DOMAIN-CONTAINING PROTEIN 22"/>
    <property type="match status" value="1"/>
</dbReference>
<evidence type="ECO:0000313" key="6">
    <source>
        <dbReference type="Proteomes" id="UP000243217"/>
    </source>
</evidence>
<dbReference type="STRING" id="74557.A0A1V9YVN7"/>
<accession>A0A1V9YVN7</accession>
<reference evidence="5 6" key="1">
    <citation type="journal article" date="2014" name="Genome Biol. Evol.">
        <title>The secreted proteins of Achlya hypogyna and Thraustotheca clavata identify the ancestral oomycete secretome and reveal gene acquisitions by horizontal gene transfer.</title>
        <authorList>
            <person name="Misner I."/>
            <person name="Blouin N."/>
            <person name="Leonard G."/>
            <person name="Richards T.A."/>
            <person name="Lane C.E."/>
        </authorList>
    </citation>
    <scope>NUCLEOTIDE SEQUENCE [LARGE SCALE GENOMIC DNA]</scope>
    <source>
        <strain evidence="5 6">ATCC 34112</strain>
    </source>
</reference>
<protein>
    <submittedName>
        <fullName evidence="5">Coiled-coil domain-containing protein 22-like</fullName>
    </submittedName>
</protein>
<dbReference type="OrthoDB" id="10266736at2759"/>